<dbReference type="AlphaFoldDB" id="A0A3L8GDQ6"/>
<dbReference type="Proteomes" id="UP000269148">
    <property type="component" value="Unassembled WGS sequence"/>
</dbReference>
<evidence type="ECO:0000313" key="3">
    <source>
        <dbReference type="EMBL" id="RLU55280.1"/>
    </source>
</evidence>
<dbReference type="KEGG" id="siz:SI82_08805"/>
<reference evidence="2 4" key="1">
    <citation type="journal article" date="2014" name="Genome Announc.">
        <title>Complete Genome Sequence of a Virulent Strain, Streptococcus iniae ISET0901, Isolated from Diseased Tilapia.</title>
        <authorList>
            <person name="Pridgeon J.W."/>
            <person name="Zhang D."/>
            <person name="Zhang L."/>
        </authorList>
    </citation>
    <scope>NUCLEOTIDE SEQUENCE [LARGE SCALE GENOMIC DNA]</scope>
    <source>
        <strain evidence="2 4">ISET0901</strain>
    </source>
</reference>
<evidence type="ECO:0000256" key="1">
    <source>
        <dbReference type="SAM" id="MobiDB-lite"/>
    </source>
</evidence>
<proteinExistence type="predicted"/>
<dbReference type="STRING" id="1346.BMF34_08715"/>
<dbReference type="EMBL" id="CP007586">
    <property type="protein sequence ID" value="AHY16519.1"/>
    <property type="molecule type" value="Genomic_DNA"/>
</dbReference>
<feature type="region of interest" description="Disordered" evidence="1">
    <location>
        <begin position="25"/>
        <end position="44"/>
    </location>
</feature>
<reference evidence="3 5" key="2">
    <citation type="submission" date="2018-06" db="EMBL/GenBank/DDBJ databases">
        <title>Mutators as drivers of adaptation in pathogenic bacteria and a risk factor for host jumps and vaccine escape.</title>
        <authorList>
            <person name="Barnes A.C."/>
            <person name="Silayeva O."/>
        </authorList>
    </citation>
    <scope>NUCLEOTIDE SEQUENCE [LARGE SCALE GENOMIC DNA]</scope>
    <source>
        <strain evidence="3 5">QMA0445</strain>
    </source>
</reference>
<dbReference type="SMR" id="A0A3L8GDQ6"/>
<sequence>MAKIQSDASVASSLATGIQSGASGITAVTAPTKDSSSDYSGNTDAASHIDNELMYSGQIAGKINEFIGLIHSTASEFEAMDQKLNQEIASNTKNTLAATESPIISNPDFQPKYGLF</sequence>
<dbReference type="KEGG" id="siq:DQ08_08720"/>
<dbReference type="OrthoDB" id="2236571at2"/>
<dbReference type="Proteomes" id="UP000025245">
    <property type="component" value="Chromosome"/>
</dbReference>
<name>A0A3L8GDQ6_STRIN</name>
<dbReference type="InterPro" id="IPR021477">
    <property type="entry name" value="TVIIS_effector_SACOL2603_fam"/>
</dbReference>
<accession>A0A3L8GDQ6</accession>
<dbReference type="GeneID" id="35766427"/>
<protein>
    <submittedName>
        <fullName evidence="3">TIGR04197 family type VII secretion effector</fullName>
    </submittedName>
</protein>
<dbReference type="NCBIfam" id="TIGR04197">
    <property type="entry name" value="T7SS_SACOL2603"/>
    <property type="match status" value="1"/>
</dbReference>
<organism evidence="3 5">
    <name type="scientific">Streptococcus iniae</name>
    <name type="common">Streptococcus shiloi</name>
    <dbReference type="NCBI Taxonomy" id="1346"/>
    <lineage>
        <taxon>Bacteria</taxon>
        <taxon>Bacillati</taxon>
        <taxon>Bacillota</taxon>
        <taxon>Bacilli</taxon>
        <taxon>Lactobacillales</taxon>
        <taxon>Streptococcaceae</taxon>
        <taxon>Streptococcus</taxon>
    </lineage>
</organism>
<gene>
    <name evidence="3" type="ORF">DIY07_08815</name>
    <name evidence="2" type="ORF">DQ08_08720</name>
</gene>
<keyword evidence="4" id="KW-1185">Reference proteome</keyword>
<dbReference type="RefSeq" id="WP_003102148.1">
    <property type="nucleotide sequence ID" value="NZ_CP010783.1"/>
</dbReference>
<evidence type="ECO:0000313" key="5">
    <source>
        <dbReference type="Proteomes" id="UP000269148"/>
    </source>
</evidence>
<dbReference type="EMBL" id="QLQD01000075">
    <property type="protein sequence ID" value="RLU55280.1"/>
    <property type="molecule type" value="Genomic_DNA"/>
</dbReference>
<dbReference type="KEGG" id="sio:DW64_08705"/>
<evidence type="ECO:0000313" key="2">
    <source>
        <dbReference type="EMBL" id="AHY16519.1"/>
    </source>
</evidence>
<feature type="compositionally biased region" description="Polar residues" evidence="1">
    <location>
        <begin position="32"/>
        <end position="44"/>
    </location>
</feature>
<evidence type="ECO:0000313" key="4">
    <source>
        <dbReference type="Proteomes" id="UP000025245"/>
    </source>
</evidence>